<accession>A0AC58S4D2</accession>
<sequence length="472" mass="54894">MVTERIVLGHKITANGIEVDKAKINLIAGLPPPTTVKGIRNFLGHAGFYRRFIKEFSKISKPLTNLLMKDVKFDFSSDYMIAFDTLKEKLSNAPVVVFPDWSQPFEIMCDASDTAVGAVLGQRKDKIFRLIYYASRTLNEAHLNYATTEKELLAVVFAFDKFQFDLEIKDKKGTENQVADHLSRLEDPPLEFSEIKEEFPDEHIFSVDSVVTQPPWYADIANCLVGIWTPQDISYQQRKKLISDAKYYLWNEPYLFKICADNIIRRYVPEEEMAKILYHCHDGAIGGHMLQTVRHLKYWRPDFSGQHSSKMPEHMLHNVTCVRKKGQVEVSNRELKRILEKTVRISRKDWSLKLDEALWAYRTAFKTPIGTSPYKLVFGKACHLPAELEHKAFWALKALNFELTCVGKKRFFLVNELEELRLEAYKNARIFKEKTKIWHDNFIRQKSFKIGDQVLLYNSTSFFFSIPELLDQ</sequence>
<dbReference type="RefSeq" id="XP_075079838.1">
    <property type="nucleotide sequence ID" value="XM_075223737.1"/>
</dbReference>
<evidence type="ECO:0000313" key="1">
    <source>
        <dbReference type="Proteomes" id="UP000790787"/>
    </source>
</evidence>
<dbReference type="Proteomes" id="UP000790787">
    <property type="component" value="Chromosome 10"/>
</dbReference>
<name>A0AC58S4D2_TOBAC</name>
<keyword evidence="1" id="KW-1185">Reference proteome</keyword>
<organism evidence="1 2">
    <name type="scientific">Nicotiana tabacum</name>
    <name type="common">Common tobacco</name>
    <dbReference type="NCBI Taxonomy" id="4097"/>
    <lineage>
        <taxon>Eukaryota</taxon>
        <taxon>Viridiplantae</taxon>
        <taxon>Streptophyta</taxon>
        <taxon>Embryophyta</taxon>
        <taxon>Tracheophyta</taxon>
        <taxon>Spermatophyta</taxon>
        <taxon>Magnoliopsida</taxon>
        <taxon>eudicotyledons</taxon>
        <taxon>Gunneridae</taxon>
        <taxon>Pentapetalae</taxon>
        <taxon>asterids</taxon>
        <taxon>lamiids</taxon>
        <taxon>Solanales</taxon>
        <taxon>Solanaceae</taxon>
        <taxon>Nicotianoideae</taxon>
        <taxon>Nicotianeae</taxon>
        <taxon>Nicotiana</taxon>
    </lineage>
</organism>
<gene>
    <name evidence="2" type="primary">LOC142165110</name>
</gene>
<reference evidence="1" key="1">
    <citation type="journal article" date="2014" name="Nat. Commun.">
        <title>The tobacco genome sequence and its comparison with those of tomato and potato.</title>
        <authorList>
            <person name="Sierro N."/>
            <person name="Battey J.N."/>
            <person name="Ouadi S."/>
            <person name="Bakaher N."/>
            <person name="Bovet L."/>
            <person name="Willig A."/>
            <person name="Goepfert S."/>
            <person name="Peitsch M.C."/>
            <person name="Ivanov N.V."/>
        </authorList>
    </citation>
    <scope>NUCLEOTIDE SEQUENCE [LARGE SCALE GENOMIC DNA]</scope>
</reference>
<proteinExistence type="predicted"/>
<reference evidence="2" key="2">
    <citation type="submission" date="2025-08" db="UniProtKB">
        <authorList>
            <consortium name="RefSeq"/>
        </authorList>
    </citation>
    <scope>IDENTIFICATION</scope>
    <source>
        <tissue evidence="2">Leaf</tissue>
    </source>
</reference>
<evidence type="ECO:0000313" key="2">
    <source>
        <dbReference type="RefSeq" id="XP_075079838.1"/>
    </source>
</evidence>
<protein>
    <submittedName>
        <fullName evidence="2">Uncharacterized protein LOC142165110</fullName>
    </submittedName>
</protein>